<accession>A0A3P7U2E3</accession>
<dbReference type="AlphaFoldDB" id="A0A183F9G3"/>
<accession>A0A183F9G3</accession>
<reference evidence="4" key="2">
    <citation type="submission" date="2019-09" db="UniProtKB">
        <authorList>
            <consortium name="WormBaseParasite"/>
        </authorList>
    </citation>
    <scope>IDENTIFICATION</scope>
</reference>
<evidence type="ECO:0000313" key="3">
    <source>
        <dbReference type="Proteomes" id="UP000050761"/>
    </source>
</evidence>
<dbReference type="WBParaSite" id="HPBE_0000280501-mRNA-1">
    <property type="protein sequence ID" value="HPBE_0000280501-mRNA-1"/>
    <property type="gene ID" value="HPBE_0000280501"/>
</dbReference>
<feature type="transmembrane region" description="Helical" evidence="1">
    <location>
        <begin position="26"/>
        <end position="44"/>
    </location>
</feature>
<evidence type="ECO:0000256" key="1">
    <source>
        <dbReference type="SAM" id="Phobius"/>
    </source>
</evidence>
<feature type="transmembrane region" description="Helical" evidence="1">
    <location>
        <begin position="56"/>
        <end position="74"/>
    </location>
</feature>
<feature type="transmembrane region" description="Helical" evidence="1">
    <location>
        <begin position="113"/>
        <end position="139"/>
    </location>
</feature>
<reference evidence="2 3" key="1">
    <citation type="submission" date="2018-11" db="EMBL/GenBank/DDBJ databases">
        <authorList>
            <consortium name="Pathogen Informatics"/>
        </authorList>
    </citation>
    <scope>NUCLEOTIDE SEQUENCE [LARGE SCALE GENOMIC DNA]</scope>
</reference>
<protein>
    <submittedName>
        <fullName evidence="4">Na_H_Exchanger domain-containing protein</fullName>
    </submittedName>
</protein>
<keyword evidence="1" id="KW-1133">Transmembrane helix</keyword>
<evidence type="ECO:0000313" key="2">
    <source>
        <dbReference type="EMBL" id="VDO28421.1"/>
    </source>
</evidence>
<keyword evidence="1" id="KW-0472">Membrane</keyword>
<evidence type="ECO:0000313" key="4">
    <source>
        <dbReference type="WBParaSite" id="HPBE_0000280501-mRNA-1"/>
    </source>
</evidence>
<keyword evidence="3" id="KW-1185">Reference proteome</keyword>
<sequence length="187" mass="20455">MLGISSGELAGAFVFPPLLEKIFDKFMEVFVLLLIPTYVFLNIRKNAAMDDTERRTCLFGFCLSSGILLGHLIGGSLTSMAPSVFFVPPLILSLLMDNELIRTPLADMDRNQLFAVGGAASALLCTVLGMLLHIILTLIPSIARAPCRGLSESEHLYTVHPRMPDSFLVLNLNTSIYAIRGWSDPSL</sequence>
<proteinExistence type="predicted"/>
<dbReference type="Proteomes" id="UP000050761">
    <property type="component" value="Unassembled WGS sequence"/>
</dbReference>
<organism evidence="3 4">
    <name type="scientific">Heligmosomoides polygyrus</name>
    <name type="common">Parasitic roundworm</name>
    <dbReference type="NCBI Taxonomy" id="6339"/>
    <lineage>
        <taxon>Eukaryota</taxon>
        <taxon>Metazoa</taxon>
        <taxon>Ecdysozoa</taxon>
        <taxon>Nematoda</taxon>
        <taxon>Chromadorea</taxon>
        <taxon>Rhabditida</taxon>
        <taxon>Rhabditina</taxon>
        <taxon>Rhabditomorpha</taxon>
        <taxon>Strongyloidea</taxon>
        <taxon>Heligmosomidae</taxon>
        <taxon>Heligmosomoides</taxon>
    </lineage>
</organism>
<dbReference type="EMBL" id="UZAH01005003">
    <property type="protein sequence ID" value="VDO28421.1"/>
    <property type="molecule type" value="Genomic_DNA"/>
</dbReference>
<keyword evidence="1" id="KW-0812">Transmembrane</keyword>
<dbReference type="OrthoDB" id="5850280at2759"/>
<gene>
    <name evidence="2" type="ORF">HPBE_LOCUS2807</name>
</gene>
<name>A0A183F9G3_HELPZ</name>